<feature type="transmembrane region" description="Helical" evidence="7">
    <location>
        <begin position="284"/>
        <end position="307"/>
    </location>
</feature>
<feature type="domain" description="Major facilitator superfamily (MFS) profile" evidence="8">
    <location>
        <begin position="4"/>
        <end position="450"/>
    </location>
</feature>
<dbReference type="InterPro" id="IPR036259">
    <property type="entry name" value="MFS_trans_sf"/>
</dbReference>
<dbReference type="PROSITE" id="PS50850">
    <property type="entry name" value="MFS"/>
    <property type="match status" value="1"/>
</dbReference>
<gene>
    <name evidence="9" type="ORF">SAMN06295937_101687</name>
</gene>
<keyword evidence="10" id="KW-1185">Reference proteome</keyword>
<dbReference type="AlphaFoldDB" id="A0A1T5DUU6"/>
<feature type="transmembrane region" description="Helical" evidence="7">
    <location>
        <begin position="394"/>
        <end position="413"/>
    </location>
</feature>
<dbReference type="InterPro" id="IPR011701">
    <property type="entry name" value="MFS"/>
</dbReference>
<feature type="transmembrane region" description="Helical" evidence="7">
    <location>
        <begin position="257"/>
        <end position="278"/>
    </location>
</feature>
<evidence type="ECO:0000313" key="10">
    <source>
        <dbReference type="Proteomes" id="UP000190044"/>
    </source>
</evidence>
<feature type="transmembrane region" description="Helical" evidence="7">
    <location>
        <begin position="128"/>
        <end position="150"/>
    </location>
</feature>
<dbReference type="InterPro" id="IPR020846">
    <property type="entry name" value="MFS_dom"/>
</dbReference>
<evidence type="ECO:0000256" key="6">
    <source>
        <dbReference type="ARBA" id="ARBA00023136"/>
    </source>
</evidence>
<keyword evidence="4 7" id="KW-0812">Transmembrane</keyword>
<feature type="transmembrane region" description="Helical" evidence="7">
    <location>
        <begin position="220"/>
        <end position="237"/>
    </location>
</feature>
<dbReference type="PRINTS" id="PR01036">
    <property type="entry name" value="TCRTETB"/>
</dbReference>
<dbReference type="EMBL" id="FUYP01000016">
    <property type="protein sequence ID" value="SKB75568.1"/>
    <property type="molecule type" value="Genomic_DNA"/>
</dbReference>
<dbReference type="GO" id="GO:0022857">
    <property type="term" value="F:transmembrane transporter activity"/>
    <property type="evidence" value="ECO:0007669"/>
    <property type="project" value="InterPro"/>
</dbReference>
<keyword evidence="2" id="KW-0813">Transport</keyword>
<keyword evidence="5 7" id="KW-1133">Transmembrane helix</keyword>
<feature type="transmembrane region" description="Helical" evidence="7">
    <location>
        <begin position="70"/>
        <end position="89"/>
    </location>
</feature>
<dbReference type="GO" id="GO:0005886">
    <property type="term" value="C:plasma membrane"/>
    <property type="evidence" value="ECO:0007669"/>
    <property type="project" value="UniProtKB-SubCell"/>
</dbReference>
<dbReference type="PANTHER" id="PTHR42718:SF46">
    <property type="entry name" value="BLR6921 PROTEIN"/>
    <property type="match status" value="1"/>
</dbReference>
<accession>A0A1T5DUU6</accession>
<comment type="subcellular location">
    <subcellularLocation>
        <location evidence="1">Cell membrane</location>
        <topology evidence="1">Multi-pass membrane protein</topology>
    </subcellularLocation>
</comment>
<dbReference type="Gene3D" id="1.20.1720.10">
    <property type="entry name" value="Multidrug resistance protein D"/>
    <property type="match status" value="1"/>
</dbReference>
<name>A0A1T5DUU6_9SPHN</name>
<evidence type="ECO:0000256" key="3">
    <source>
        <dbReference type="ARBA" id="ARBA00022475"/>
    </source>
</evidence>
<evidence type="ECO:0000259" key="8">
    <source>
        <dbReference type="PROSITE" id="PS50850"/>
    </source>
</evidence>
<evidence type="ECO:0000256" key="5">
    <source>
        <dbReference type="ARBA" id="ARBA00022989"/>
    </source>
</evidence>
<evidence type="ECO:0000313" key="9">
    <source>
        <dbReference type="EMBL" id="SKB75568.1"/>
    </source>
</evidence>
<dbReference type="OrthoDB" id="9812221at2"/>
<evidence type="ECO:0000256" key="2">
    <source>
        <dbReference type="ARBA" id="ARBA00022448"/>
    </source>
</evidence>
<protein>
    <submittedName>
        <fullName evidence="9">Drug resistance transporter, EmrB/QacA subfamily</fullName>
    </submittedName>
</protein>
<proteinExistence type="predicted"/>
<dbReference type="RefSeq" id="WP_079639268.1">
    <property type="nucleotide sequence ID" value="NZ_FUYP01000016.1"/>
</dbReference>
<feature type="transmembrane region" description="Helical" evidence="7">
    <location>
        <begin position="319"/>
        <end position="342"/>
    </location>
</feature>
<feature type="transmembrane region" description="Helical" evidence="7">
    <location>
        <begin position="189"/>
        <end position="208"/>
    </location>
</feature>
<dbReference type="SUPFAM" id="SSF103473">
    <property type="entry name" value="MFS general substrate transporter"/>
    <property type="match status" value="1"/>
</dbReference>
<organism evidence="9 10">
    <name type="scientific">Sphingopyxis flava</name>
    <dbReference type="NCBI Taxonomy" id="1507287"/>
    <lineage>
        <taxon>Bacteria</taxon>
        <taxon>Pseudomonadati</taxon>
        <taxon>Pseudomonadota</taxon>
        <taxon>Alphaproteobacteria</taxon>
        <taxon>Sphingomonadales</taxon>
        <taxon>Sphingomonadaceae</taxon>
        <taxon>Sphingopyxis</taxon>
    </lineage>
</organism>
<dbReference type="Proteomes" id="UP000190044">
    <property type="component" value="Unassembled WGS sequence"/>
</dbReference>
<evidence type="ECO:0000256" key="4">
    <source>
        <dbReference type="ARBA" id="ARBA00022692"/>
    </source>
</evidence>
<feature type="transmembrane region" description="Helical" evidence="7">
    <location>
        <begin position="95"/>
        <end position="116"/>
    </location>
</feature>
<reference evidence="10" key="1">
    <citation type="submission" date="2017-02" db="EMBL/GenBank/DDBJ databases">
        <authorList>
            <person name="Varghese N."/>
            <person name="Submissions S."/>
        </authorList>
    </citation>
    <scope>NUCLEOTIDE SEQUENCE [LARGE SCALE GENOMIC DNA]</scope>
    <source>
        <strain evidence="10">R11H</strain>
    </source>
</reference>
<keyword evidence="6 7" id="KW-0472">Membrane</keyword>
<dbReference type="PANTHER" id="PTHR42718">
    <property type="entry name" value="MAJOR FACILITATOR SUPERFAMILY MULTIDRUG TRANSPORTER MFSC"/>
    <property type="match status" value="1"/>
</dbReference>
<evidence type="ECO:0000256" key="1">
    <source>
        <dbReference type="ARBA" id="ARBA00004651"/>
    </source>
</evidence>
<feature type="transmembrane region" description="Helical" evidence="7">
    <location>
        <begin position="348"/>
        <end position="373"/>
    </location>
</feature>
<sequence>MRLLALMVATAFFMEQLDSTVLVTALPDIAQSLGADPLRANLTLTAYLVSLTAFLPVSGRVADRFGMRNVFCAAIAIFTVASLLCSLATTLGGLVAARFMQGIGAAMMSPVGRLLLLRSVPKAQFVSAMAWVLTPTMIAPIAGPLVGGFLTTYASWRWIFFINLPIGILGIAMAWWLVRDEVRPAPRRFDWFGALLCGTALSGTVIGLELLVHGLGPQSLAFLLLLAGLAAATGYFFHARRHHAPLVDLTLLRIPTFAIATWSGIFFRIAIGSFPFLLPMMLQLGFGMSAFESGLITFAGGVSALAVKLTTIPMLRRFGYRNIMIVNSIACAAFLALCAAFRPAWPIAAFYAVVLLGGFVRSLQFNALGTIAFADVSSARMSDSTSLHSVVQQFSAMLGISLAAALLALSMNARGAHAAGLIDFSVGFLSMALLAMVSAALGLRFARDAGAELSGARYR</sequence>
<feature type="transmembrane region" description="Helical" evidence="7">
    <location>
        <begin position="419"/>
        <end position="443"/>
    </location>
</feature>
<feature type="transmembrane region" description="Helical" evidence="7">
    <location>
        <begin position="156"/>
        <end position="177"/>
    </location>
</feature>
<keyword evidence="3" id="KW-1003">Cell membrane</keyword>
<dbReference type="Gene3D" id="1.20.1250.20">
    <property type="entry name" value="MFS general substrate transporter like domains"/>
    <property type="match status" value="1"/>
</dbReference>
<evidence type="ECO:0000256" key="7">
    <source>
        <dbReference type="SAM" id="Phobius"/>
    </source>
</evidence>
<feature type="transmembrane region" description="Helical" evidence="7">
    <location>
        <begin position="41"/>
        <end position="58"/>
    </location>
</feature>
<dbReference type="Pfam" id="PF07690">
    <property type="entry name" value="MFS_1"/>
    <property type="match status" value="1"/>
</dbReference>